<feature type="binding site" evidence="5">
    <location>
        <begin position="127"/>
        <end position="132"/>
    </location>
    <ligand>
        <name>S-adenosyl-L-methionine</name>
        <dbReference type="ChEBI" id="CHEBI:59789"/>
    </ligand>
</feature>
<proteinExistence type="inferred from homology"/>
<dbReference type="InterPro" id="IPR029028">
    <property type="entry name" value="Alpha/beta_knot_MTases"/>
</dbReference>
<gene>
    <name evidence="5" type="primary">rlmH</name>
    <name evidence="6" type="ORF">DLD82_04440</name>
</gene>
<protein>
    <recommendedName>
        <fullName evidence="5">Putative ribosomal RNA large subunit methyltransferase H</fullName>
        <ecNumber evidence="5">2.1.1.177</ecNumber>
    </recommendedName>
    <alternativeName>
        <fullName evidence="5">23S rRNA (pseudouridine1915-N3)-methyltransferase</fullName>
    </alternativeName>
    <alternativeName>
        <fullName evidence="5">rRNA (pseudouridine-N3-)-methyltransferase RlmH</fullName>
    </alternativeName>
</protein>
<dbReference type="PIRSF" id="PIRSF004505">
    <property type="entry name" value="MT_bac"/>
    <property type="match status" value="1"/>
</dbReference>
<keyword evidence="3 5" id="KW-0949">S-adenosyl-L-methionine</keyword>
<dbReference type="CDD" id="cd18081">
    <property type="entry name" value="RlmH-like"/>
    <property type="match status" value="1"/>
</dbReference>
<feature type="binding site" evidence="5">
    <location>
        <position position="76"/>
    </location>
    <ligand>
        <name>S-adenosyl-L-methionine</name>
        <dbReference type="ChEBI" id="CHEBI:59789"/>
    </ligand>
</feature>
<keyword evidence="5" id="KW-0963">Cytoplasm</keyword>
<comment type="catalytic activity">
    <reaction evidence="5">
        <text>pseudouridine(1915) in 23S rRNA + S-adenosyl-L-methionine = N(3)-methylpseudouridine(1915) in 23S rRNA + S-adenosyl-L-homocysteine + H(+)</text>
        <dbReference type="Rhea" id="RHEA:42752"/>
        <dbReference type="Rhea" id="RHEA-COMP:10221"/>
        <dbReference type="Rhea" id="RHEA-COMP:10222"/>
        <dbReference type="ChEBI" id="CHEBI:15378"/>
        <dbReference type="ChEBI" id="CHEBI:57856"/>
        <dbReference type="ChEBI" id="CHEBI:59789"/>
        <dbReference type="ChEBI" id="CHEBI:65314"/>
        <dbReference type="ChEBI" id="CHEBI:74486"/>
        <dbReference type="EC" id="2.1.1.177"/>
    </reaction>
</comment>
<dbReference type="EMBL" id="QGMZ01000010">
    <property type="protein sequence ID" value="PWR75391.1"/>
    <property type="molecule type" value="Genomic_DNA"/>
</dbReference>
<evidence type="ECO:0000256" key="3">
    <source>
        <dbReference type="ARBA" id="ARBA00022691"/>
    </source>
</evidence>
<dbReference type="HAMAP" id="MF_00658">
    <property type="entry name" value="23SrRNA_methyltr_H"/>
    <property type="match status" value="1"/>
</dbReference>
<dbReference type="SUPFAM" id="SSF75217">
    <property type="entry name" value="alpha/beta knot"/>
    <property type="match status" value="1"/>
</dbReference>
<keyword evidence="2 5" id="KW-0808">Transferase</keyword>
<dbReference type="OrthoDB" id="111266at2157"/>
<evidence type="ECO:0000313" key="7">
    <source>
        <dbReference type="Proteomes" id="UP000245934"/>
    </source>
</evidence>
<dbReference type="InterPro" id="IPR003742">
    <property type="entry name" value="RlmH-like"/>
</dbReference>
<comment type="subcellular location">
    <subcellularLocation>
        <location evidence="5">Cytoplasm</location>
    </subcellularLocation>
</comment>
<dbReference type="PANTHER" id="PTHR33603">
    <property type="entry name" value="METHYLTRANSFERASE"/>
    <property type="match status" value="1"/>
</dbReference>
<name>A0A2V2NIE3_9EURY</name>
<dbReference type="RefSeq" id="WP_109939910.1">
    <property type="nucleotide sequence ID" value="NZ_CP176366.1"/>
</dbReference>
<dbReference type="AlphaFoldDB" id="A0A2V2NIE3"/>
<evidence type="ECO:0000313" key="6">
    <source>
        <dbReference type="EMBL" id="PWR75391.1"/>
    </source>
</evidence>
<accession>A0A2V2NIE3</accession>
<keyword evidence="1 5" id="KW-0489">Methyltransferase</keyword>
<evidence type="ECO:0000256" key="1">
    <source>
        <dbReference type="ARBA" id="ARBA00022603"/>
    </source>
</evidence>
<keyword evidence="7" id="KW-1185">Reference proteome</keyword>
<dbReference type="Gene3D" id="3.40.1280.10">
    <property type="match status" value="1"/>
</dbReference>
<evidence type="ECO:0000256" key="5">
    <source>
        <dbReference type="HAMAP-Rule" id="MF_00658"/>
    </source>
</evidence>
<dbReference type="NCBIfam" id="NF000985">
    <property type="entry name" value="PRK00103.1-3"/>
    <property type="match status" value="1"/>
</dbReference>
<comment type="function">
    <text evidence="5">Specifically methylates the pseudouridine at position 1915 (m3Psi1915) in 23S rRNA.</text>
</comment>
<dbReference type="GO" id="GO:0005737">
    <property type="term" value="C:cytoplasm"/>
    <property type="evidence" value="ECO:0007669"/>
    <property type="project" value="UniProtKB-SubCell"/>
</dbReference>
<comment type="caution">
    <text evidence="6">The sequence shown here is derived from an EMBL/GenBank/DDBJ whole genome shotgun (WGS) entry which is preliminary data.</text>
</comment>
<organism evidence="6 7">
    <name type="scientific">Methanospirillum stamsii</name>
    <dbReference type="NCBI Taxonomy" id="1277351"/>
    <lineage>
        <taxon>Archaea</taxon>
        <taxon>Methanobacteriati</taxon>
        <taxon>Methanobacteriota</taxon>
        <taxon>Stenosarchaea group</taxon>
        <taxon>Methanomicrobia</taxon>
        <taxon>Methanomicrobiales</taxon>
        <taxon>Methanospirillaceae</taxon>
        <taxon>Methanospirillum</taxon>
    </lineage>
</organism>
<sequence>MVRIKIRVIGKIKEPYIRDAIADYSKRISSYCQIESIEYPEAAVFDNHVSSLEGAMESEGIKLLSGINRDDYVIALDRKGKQCLSEAFADIIKNCEVNGPYQIVFLIGGPHGLSLACKERADYLLSFSQMTFPHQLARLILFEQIYRAFTILRGLPYHR</sequence>
<dbReference type="Pfam" id="PF02590">
    <property type="entry name" value="SPOUT_MTase"/>
    <property type="match status" value="1"/>
</dbReference>
<reference evidence="6 7" key="1">
    <citation type="submission" date="2018-05" db="EMBL/GenBank/DDBJ databases">
        <title>Draft genome of Methanospirillum stamsii Pt1.</title>
        <authorList>
            <person name="Dueholm M.S."/>
            <person name="Nielsen P.H."/>
            <person name="Bakmann L.F."/>
            <person name="Otzen D.E."/>
        </authorList>
    </citation>
    <scope>NUCLEOTIDE SEQUENCE [LARGE SCALE GENOMIC DNA]</scope>
    <source>
        <strain evidence="6 7">Pt1</strain>
    </source>
</reference>
<dbReference type="GO" id="GO:0070038">
    <property type="term" value="F:rRNA (pseudouridine-N3-)-methyltransferase activity"/>
    <property type="evidence" value="ECO:0007669"/>
    <property type="project" value="UniProtKB-UniRule"/>
</dbReference>
<dbReference type="InterPro" id="IPR029026">
    <property type="entry name" value="tRNA_m1G_MTases_N"/>
</dbReference>
<dbReference type="PANTHER" id="PTHR33603:SF1">
    <property type="entry name" value="RIBOSOMAL RNA LARGE SUBUNIT METHYLTRANSFERASE H"/>
    <property type="match status" value="1"/>
</dbReference>
<dbReference type="GeneID" id="97609690"/>
<evidence type="ECO:0000256" key="4">
    <source>
        <dbReference type="ARBA" id="ARBA00038303"/>
    </source>
</evidence>
<dbReference type="Proteomes" id="UP000245934">
    <property type="component" value="Unassembled WGS sequence"/>
</dbReference>
<feature type="binding site" evidence="5">
    <location>
        <position position="108"/>
    </location>
    <ligand>
        <name>S-adenosyl-L-methionine</name>
        <dbReference type="ChEBI" id="CHEBI:59789"/>
    </ligand>
</feature>
<dbReference type="EC" id="2.1.1.177" evidence="5"/>
<evidence type="ECO:0000256" key="2">
    <source>
        <dbReference type="ARBA" id="ARBA00022679"/>
    </source>
</evidence>
<keyword evidence="5" id="KW-0698">rRNA processing</keyword>
<comment type="similarity">
    <text evidence="4 5">Belongs to the RNA methyltransferase RlmH family.</text>
</comment>